<feature type="transmembrane region" description="Helical" evidence="10">
    <location>
        <begin position="171"/>
        <end position="193"/>
    </location>
</feature>
<dbReference type="GO" id="GO:0019367">
    <property type="term" value="P:fatty acid elongation, saturated fatty acid"/>
    <property type="evidence" value="ECO:0007669"/>
    <property type="project" value="TreeGrafter"/>
</dbReference>
<dbReference type="EMBL" id="OC917102">
    <property type="protein sequence ID" value="CAD7646147.1"/>
    <property type="molecule type" value="Genomic_DNA"/>
</dbReference>
<evidence type="ECO:0000256" key="4">
    <source>
        <dbReference type="ARBA" id="ARBA00022692"/>
    </source>
</evidence>
<proteinExistence type="inferred from homology"/>
<keyword evidence="5 10" id="KW-0276">Fatty acid metabolism</keyword>
<dbReference type="EMBL" id="CAJPVJ010002277">
    <property type="protein sequence ID" value="CAG2166050.1"/>
    <property type="molecule type" value="Genomic_DNA"/>
</dbReference>
<sequence length="265" mass="31439">MKMLPVFYLTDYWDQIGDPRTRDLPFVSGGIWKILSVMSAYLLITRTILPAHMKHREAYNTRTSMFVYNCAMVVANAYLFVEAIGNCDFGRIFLNFQYPDQSDRSEQTMRFLWVEWLFWMTRFMDLLDTVFFVLRKKDSQITFLHLYHHSVVPVLCWLCLKVNPMAPIVRLFGVCNTLIHVIMYTYYALASFGPAVQKYLWWKKYLTLVQIIQFAICGTYGLILYFLQTGYPMGWFIVAVGQNPLFFALFFDFYRQSYRKKSHSQ</sequence>
<comment type="subcellular location">
    <subcellularLocation>
        <location evidence="1">Membrane</location>
        <topology evidence="1">Multi-pass membrane protein</topology>
    </subcellularLocation>
</comment>
<dbReference type="Pfam" id="PF01151">
    <property type="entry name" value="ELO"/>
    <property type="match status" value="1"/>
</dbReference>
<accession>A0A7R9LR04</accession>
<comment type="similarity">
    <text evidence="10">Belongs to the ELO family.</text>
</comment>
<feature type="transmembrane region" description="Helical" evidence="10">
    <location>
        <begin position="116"/>
        <end position="134"/>
    </location>
</feature>
<keyword evidence="4 10" id="KW-0812">Transmembrane</keyword>
<evidence type="ECO:0000256" key="6">
    <source>
        <dbReference type="ARBA" id="ARBA00022989"/>
    </source>
</evidence>
<keyword evidence="3 10" id="KW-0808">Transferase</keyword>
<dbReference type="OrthoDB" id="434092at2759"/>
<dbReference type="GO" id="GO:0042761">
    <property type="term" value="P:very long-chain fatty acid biosynthetic process"/>
    <property type="evidence" value="ECO:0007669"/>
    <property type="project" value="TreeGrafter"/>
</dbReference>
<keyword evidence="8 10" id="KW-0472">Membrane</keyword>
<evidence type="ECO:0000256" key="2">
    <source>
        <dbReference type="ARBA" id="ARBA00022516"/>
    </source>
</evidence>
<dbReference type="GO" id="GO:0034625">
    <property type="term" value="P:fatty acid elongation, monounsaturated fatty acid"/>
    <property type="evidence" value="ECO:0007669"/>
    <property type="project" value="TreeGrafter"/>
</dbReference>
<keyword evidence="9 10" id="KW-0275">Fatty acid biosynthesis</keyword>
<dbReference type="GO" id="GO:0009922">
    <property type="term" value="F:fatty acid elongase activity"/>
    <property type="evidence" value="ECO:0007669"/>
    <property type="project" value="UniProtKB-EC"/>
</dbReference>
<keyword evidence="2 10" id="KW-0444">Lipid biosynthesis</keyword>
<dbReference type="Proteomes" id="UP000728032">
    <property type="component" value="Unassembled WGS sequence"/>
</dbReference>
<gene>
    <name evidence="11" type="ORF">ONB1V03_LOCUS5579</name>
</gene>
<evidence type="ECO:0000256" key="9">
    <source>
        <dbReference type="ARBA" id="ARBA00023160"/>
    </source>
</evidence>
<dbReference type="GO" id="GO:0034626">
    <property type="term" value="P:fatty acid elongation, polyunsaturated fatty acid"/>
    <property type="evidence" value="ECO:0007669"/>
    <property type="project" value="TreeGrafter"/>
</dbReference>
<dbReference type="GO" id="GO:0005789">
    <property type="term" value="C:endoplasmic reticulum membrane"/>
    <property type="evidence" value="ECO:0007669"/>
    <property type="project" value="TreeGrafter"/>
</dbReference>
<name>A0A7R9LR04_9ACAR</name>
<evidence type="ECO:0000256" key="3">
    <source>
        <dbReference type="ARBA" id="ARBA00022679"/>
    </source>
</evidence>
<evidence type="ECO:0000313" key="12">
    <source>
        <dbReference type="Proteomes" id="UP000728032"/>
    </source>
</evidence>
<dbReference type="GO" id="GO:0030148">
    <property type="term" value="P:sphingolipid biosynthetic process"/>
    <property type="evidence" value="ECO:0007669"/>
    <property type="project" value="TreeGrafter"/>
</dbReference>
<dbReference type="AlphaFoldDB" id="A0A7R9LR04"/>
<evidence type="ECO:0000256" key="7">
    <source>
        <dbReference type="ARBA" id="ARBA00023098"/>
    </source>
</evidence>
<evidence type="ECO:0000313" key="11">
    <source>
        <dbReference type="EMBL" id="CAD7646147.1"/>
    </source>
</evidence>
<reference evidence="11" key="1">
    <citation type="submission" date="2020-11" db="EMBL/GenBank/DDBJ databases">
        <authorList>
            <person name="Tran Van P."/>
        </authorList>
    </citation>
    <scope>NUCLEOTIDE SEQUENCE</scope>
</reference>
<dbReference type="PANTHER" id="PTHR11157">
    <property type="entry name" value="FATTY ACID ACYL TRANSFERASE-RELATED"/>
    <property type="match status" value="1"/>
</dbReference>
<feature type="transmembrane region" description="Helical" evidence="10">
    <location>
        <begin position="205"/>
        <end position="227"/>
    </location>
</feature>
<comment type="catalytic activity">
    <reaction evidence="10">
        <text>a very-long-chain acyl-CoA + malonyl-CoA + H(+) = a very-long-chain 3-oxoacyl-CoA + CO2 + CoA</text>
        <dbReference type="Rhea" id="RHEA:32727"/>
        <dbReference type="ChEBI" id="CHEBI:15378"/>
        <dbReference type="ChEBI" id="CHEBI:16526"/>
        <dbReference type="ChEBI" id="CHEBI:57287"/>
        <dbReference type="ChEBI" id="CHEBI:57384"/>
        <dbReference type="ChEBI" id="CHEBI:90725"/>
        <dbReference type="ChEBI" id="CHEBI:90736"/>
        <dbReference type="EC" id="2.3.1.199"/>
    </reaction>
</comment>
<dbReference type="InterPro" id="IPR002076">
    <property type="entry name" value="ELO_fam"/>
</dbReference>
<evidence type="ECO:0000256" key="8">
    <source>
        <dbReference type="ARBA" id="ARBA00023136"/>
    </source>
</evidence>
<keyword evidence="12" id="KW-1185">Reference proteome</keyword>
<evidence type="ECO:0000256" key="1">
    <source>
        <dbReference type="ARBA" id="ARBA00004141"/>
    </source>
</evidence>
<keyword evidence="7 10" id="KW-0443">Lipid metabolism</keyword>
<protein>
    <recommendedName>
        <fullName evidence="10">Elongation of very long chain fatty acids protein</fullName>
        <ecNumber evidence="10">2.3.1.199</ecNumber>
    </recommendedName>
    <alternativeName>
        <fullName evidence="10">Very-long-chain 3-oxoacyl-CoA synthase</fullName>
    </alternativeName>
</protein>
<organism evidence="11">
    <name type="scientific">Oppiella nova</name>
    <dbReference type="NCBI Taxonomy" id="334625"/>
    <lineage>
        <taxon>Eukaryota</taxon>
        <taxon>Metazoa</taxon>
        <taxon>Ecdysozoa</taxon>
        <taxon>Arthropoda</taxon>
        <taxon>Chelicerata</taxon>
        <taxon>Arachnida</taxon>
        <taxon>Acari</taxon>
        <taxon>Acariformes</taxon>
        <taxon>Sarcoptiformes</taxon>
        <taxon>Oribatida</taxon>
        <taxon>Brachypylina</taxon>
        <taxon>Oppioidea</taxon>
        <taxon>Oppiidae</taxon>
        <taxon>Oppiella</taxon>
    </lineage>
</organism>
<feature type="transmembrane region" description="Helical" evidence="10">
    <location>
        <begin position="233"/>
        <end position="254"/>
    </location>
</feature>
<dbReference type="PANTHER" id="PTHR11157:SF69">
    <property type="entry name" value="ELONGATION OF VERY LONG CHAIN FATTY ACIDS PROTEIN 7"/>
    <property type="match status" value="1"/>
</dbReference>
<feature type="transmembrane region" description="Helical" evidence="10">
    <location>
        <begin position="24"/>
        <end position="44"/>
    </location>
</feature>
<keyword evidence="6 10" id="KW-1133">Transmembrane helix</keyword>
<evidence type="ECO:0000256" key="5">
    <source>
        <dbReference type="ARBA" id="ARBA00022832"/>
    </source>
</evidence>
<evidence type="ECO:0000256" key="10">
    <source>
        <dbReference type="RuleBase" id="RU361115"/>
    </source>
</evidence>
<dbReference type="EC" id="2.3.1.199" evidence="10"/>
<feature type="transmembrane region" description="Helical" evidence="10">
    <location>
        <begin position="65"/>
        <end position="85"/>
    </location>
</feature>